<name>A0ABR7L644_9PSEU</name>
<comment type="similarity">
    <text evidence="2">Belongs to the CpsC/CapA family.</text>
</comment>
<organism evidence="12 13">
    <name type="scientific">Actinokineospora xionganensis</name>
    <dbReference type="NCBI Taxonomy" id="2684470"/>
    <lineage>
        <taxon>Bacteria</taxon>
        <taxon>Bacillati</taxon>
        <taxon>Actinomycetota</taxon>
        <taxon>Actinomycetes</taxon>
        <taxon>Pseudonocardiales</taxon>
        <taxon>Pseudonocardiaceae</taxon>
        <taxon>Actinokineospora</taxon>
    </lineage>
</organism>
<dbReference type="SUPFAM" id="SSF52540">
    <property type="entry name" value="P-loop containing nucleoside triphosphate hydrolases"/>
    <property type="match status" value="1"/>
</dbReference>
<keyword evidence="7 10" id="KW-1133">Transmembrane helix</keyword>
<proteinExistence type="inferred from homology"/>
<evidence type="ECO:0000256" key="9">
    <source>
        <dbReference type="SAM" id="MobiDB-lite"/>
    </source>
</evidence>
<evidence type="ECO:0000256" key="10">
    <source>
        <dbReference type="SAM" id="Phobius"/>
    </source>
</evidence>
<protein>
    <recommendedName>
        <fullName evidence="11">Polysaccharide chain length determinant N-terminal domain-containing protein</fullName>
    </recommendedName>
</protein>
<evidence type="ECO:0000313" key="12">
    <source>
        <dbReference type="EMBL" id="MBC6447993.1"/>
    </source>
</evidence>
<evidence type="ECO:0000256" key="3">
    <source>
        <dbReference type="ARBA" id="ARBA00022475"/>
    </source>
</evidence>
<evidence type="ECO:0000259" key="11">
    <source>
        <dbReference type="Pfam" id="PF02706"/>
    </source>
</evidence>
<keyword evidence="3" id="KW-1003">Cell membrane</keyword>
<feature type="region of interest" description="Disordered" evidence="9">
    <location>
        <begin position="449"/>
        <end position="469"/>
    </location>
</feature>
<dbReference type="Proteomes" id="UP000734823">
    <property type="component" value="Unassembled WGS sequence"/>
</dbReference>
<dbReference type="PANTHER" id="PTHR32309">
    <property type="entry name" value="TYROSINE-PROTEIN KINASE"/>
    <property type="match status" value="1"/>
</dbReference>
<evidence type="ECO:0000256" key="4">
    <source>
        <dbReference type="ARBA" id="ARBA00022692"/>
    </source>
</evidence>
<dbReference type="PANTHER" id="PTHR32309:SF31">
    <property type="entry name" value="CAPSULAR EXOPOLYSACCHARIDE FAMILY"/>
    <property type="match status" value="1"/>
</dbReference>
<keyword evidence="13" id="KW-1185">Reference proteome</keyword>
<dbReference type="Gene3D" id="3.40.50.300">
    <property type="entry name" value="P-loop containing nucleotide triphosphate hydrolases"/>
    <property type="match status" value="1"/>
</dbReference>
<evidence type="ECO:0000256" key="2">
    <source>
        <dbReference type="ARBA" id="ARBA00006683"/>
    </source>
</evidence>
<keyword evidence="5" id="KW-0547">Nucleotide-binding</keyword>
<dbReference type="InterPro" id="IPR050445">
    <property type="entry name" value="Bact_polysacc_biosynth/exp"/>
</dbReference>
<keyword evidence="8 10" id="KW-0472">Membrane</keyword>
<evidence type="ECO:0000256" key="1">
    <source>
        <dbReference type="ARBA" id="ARBA00004651"/>
    </source>
</evidence>
<gene>
    <name evidence="12" type="ORF">GPZ80_12520</name>
</gene>
<evidence type="ECO:0000256" key="5">
    <source>
        <dbReference type="ARBA" id="ARBA00022741"/>
    </source>
</evidence>
<dbReference type="InterPro" id="IPR003856">
    <property type="entry name" value="LPS_length_determ_N"/>
</dbReference>
<dbReference type="EMBL" id="JABVED010000006">
    <property type="protein sequence ID" value="MBC6447993.1"/>
    <property type="molecule type" value="Genomic_DNA"/>
</dbReference>
<comment type="caution">
    <text evidence="12">The sequence shown here is derived from an EMBL/GenBank/DDBJ whole genome shotgun (WGS) entry which is preliminary data.</text>
</comment>
<evidence type="ECO:0000256" key="8">
    <source>
        <dbReference type="ARBA" id="ARBA00023136"/>
    </source>
</evidence>
<feature type="domain" description="Polysaccharide chain length determinant N-terminal" evidence="11">
    <location>
        <begin position="3"/>
        <end position="90"/>
    </location>
</feature>
<dbReference type="InterPro" id="IPR027417">
    <property type="entry name" value="P-loop_NTPase"/>
</dbReference>
<reference evidence="12 13" key="1">
    <citation type="submission" date="2020-06" db="EMBL/GenBank/DDBJ databases">
        <title>Actinokineospora xiongansis sp. nov., isolated from soil of Baiyangdian.</title>
        <authorList>
            <person name="Zhang X."/>
        </authorList>
    </citation>
    <scope>NUCLEOTIDE SEQUENCE [LARGE SCALE GENOMIC DNA]</scope>
    <source>
        <strain evidence="12 13">HBU206404</strain>
    </source>
</reference>
<dbReference type="InterPro" id="IPR005702">
    <property type="entry name" value="Wzc-like_C"/>
</dbReference>
<evidence type="ECO:0000256" key="7">
    <source>
        <dbReference type="ARBA" id="ARBA00022989"/>
    </source>
</evidence>
<feature type="transmembrane region" description="Helical" evidence="10">
    <location>
        <begin position="170"/>
        <end position="191"/>
    </location>
</feature>
<sequence>MTLEEFTGLLKRQWRLIAATVLVGAFAAIALGLVAGRTYRATTNLVLTPSANAAAEAGARSSVLISSSGMATYAHLATSVDVAAAVVAELGLAESPSDLSRRLAASVPANSYLIDLSATADTADEAARIANTAARHAAAKVGALFTEGPSGFVLAVATKADPATVVAPSVLRLVPIGVLIGLMVGIGLAIAREILDHRIRDDDDLRRSLGIEPLARVDLSGAGDHDRSMFDTRGWDEATLESVRRLRTTLRMRRDAPRTILVAGVSGGEGASPVAALLARVSAASGAKTLLVECDLRAPTVNARLGLTGRLGLSDFLSGRAALGDILIDASAKVSSPTRRPTWPGEQPDSCVLGVVAAGSASRQPGELLGGTRLREFLETVAPFYDTVIFDGAAVLRYADSVAVSTVVEATVLVAAVGRTPRRDIDRAITQLDAVGADVAGVVLASTGPRGRGSAPVGGGAAAGVEGQS</sequence>
<dbReference type="CDD" id="cd05387">
    <property type="entry name" value="BY-kinase"/>
    <property type="match status" value="1"/>
</dbReference>
<accession>A0ABR7L644</accession>
<keyword evidence="4 10" id="KW-0812">Transmembrane</keyword>
<dbReference type="Pfam" id="PF02706">
    <property type="entry name" value="Wzz"/>
    <property type="match status" value="1"/>
</dbReference>
<keyword evidence="6" id="KW-0067">ATP-binding</keyword>
<feature type="transmembrane region" description="Helical" evidence="10">
    <location>
        <begin position="16"/>
        <end position="35"/>
    </location>
</feature>
<comment type="subcellular location">
    <subcellularLocation>
        <location evidence="1">Cell membrane</location>
        <topology evidence="1">Multi-pass membrane protein</topology>
    </subcellularLocation>
</comment>
<evidence type="ECO:0000256" key="6">
    <source>
        <dbReference type="ARBA" id="ARBA00022840"/>
    </source>
</evidence>
<evidence type="ECO:0000313" key="13">
    <source>
        <dbReference type="Proteomes" id="UP000734823"/>
    </source>
</evidence>
<dbReference type="RefSeq" id="WP_187220500.1">
    <property type="nucleotide sequence ID" value="NZ_JABVED010000006.1"/>
</dbReference>